<evidence type="ECO:0000256" key="7">
    <source>
        <dbReference type="ARBA" id="ARBA00023204"/>
    </source>
</evidence>
<evidence type="ECO:0000313" key="14">
    <source>
        <dbReference type="Proteomes" id="UP000535937"/>
    </source>
</evidence>
<protein>
    <recommendedName>
        <fullName evidence="2 9">DNA mismatch repair protein MutS</fullName>
    </recommendedName>
</protein>
<keyword evidence="3 9" id="KW-0547">Nucleotide-binding</keyword>
<dbReference type="SUPFAM" id="SSF52540">
    <property type="entry name" value="P-loop containing nucleoside triphosphate hydrolases"/>
    <property type="match status" value="1"/>
</dbReference>
<dbReference type="InterPro" id="IPR036678">
    <property type="entry name" value="MutS_con_dom_sf"/>
</dbReference>
<dbReference type="GO" id="GO:0140664">
    <property type="term" value="F:ATP-dependent DNA damage sensor activity"/>
    <property type="evidence" value="ECO:0007669"/>
    <property type="project" value="InterPro"/>
</dbReference>
<dbReference type="CDD" id="cd03284">
    <property type="entry name" value="ABC_MutS1"/>
    <property type="match status" value="1"/>
</dbReference>
<dbReference type="Gene3D" id="6.10.140.430">
    <property type="match status" value="1"/>
</dbReference>
<dbReference type="PROSITE" id="PS00486">
    <property type="entry name" value="DNA_MISMATCH_REPAIR_2"/>
    <property type="match status" value="1"/>
</dbReference>
<dbReference type="FunFam" id="3.40.1170.10:FF:000001">
    <property type="entry name" value="DNA mismatch repair protein MutS"/>
    <property type="match status" value="1"/>
</dbReference>
<dbReference type="EMBL" id="JACHWZ010000011">
    <property type="protein sequence ID" value="MBB3061703.1"/>
    <property type="molecule type" value="Genomic_DNA"/>
</dbReference>
<evidence type="ECO:0000256" key="8">
    <source>
        <dbReference type="ARBA" id="ARBA00024647"/>
    </source>
</evidence>
<evidence type="ECO:0000256" key="4">
    <source>
        <dbReference type="ARBA" id="ARBA00022763"/>
    </source>
</evidence>
<dbReference type="SUPFAM" id="SSF55271">
    <property type="entry name" value="DNA repair protein MutS, domain I"/>
    <property type="match status" value="1"/>
</dbReference>
<dbReference type="Gene3D" id="3.40.50.300">
    <property type="entry name" value="P-loop containing nucleotide triphosphate hydrolases"/>
    <property type="match status" value="1"/>
</dbReference>
<dbReference type="Gene3D" id="3.30.420.110">
    <property type="entry name" value="MutS, connector domain"/>
    <property type="match status" value="1"/>
</dbReference>
<dbReference type="SMART" id="SM00534">
    <property type="entry name" value="MUTSac"/>
    <property type="match status" value="1"/>
</dbReference>
<dbReference type="InterPro" id="IPR007860">
    <property type="entry name" value="DNA_mmatch_repair_MutS_con_dom"/>
</dbReference>
<comment type="similarity">
    <text evidence="1 9 10">Belongs to the DNA mismatch repair MutS family.</text>
</comment>
<dbReference type="InterPro" id="IPR000432">
    <property type="entry name" value="DNA_mismatch_repair_MutS_C"/>
</dbReference>
<dbReference type="GO" id="GO:0006298">
    <property type="term" value="P:mismatch repair"/>
    <property type="evidence" value="ECO:0007669"/>
    <property type="project" value="UniProtKB-UniRule"/>
</dbReference>
<dbReference type="PANTHER" id="PTHR11361">
    <property type="entry name" value="DNA MISMATCH REPAIR PROTEIN MUTS FAMILY MEMBER"/>
    <property type="match status" value="1"/>
</dbReference>
<dbReference type="AlphaFoldDB" id="A0A7W4WDH6"/>
<keyword evidence="14" id="KW-1185">Reference proteome</keyword>
<evidence type="ECO:0000256" key="11">
    <source>
        <dbReference type="SAM" id="MobiDB-lite"/>
    </source>
</evidence>
<dbReference type="Proteomes" id="UP000535937">
    <property type="component" value="Unassembled WGS sequence"/>
</dbReference>
<evidence type="ECO:0000256" key="10">
    <source>
        <dbReference type="RuleBase" id="RU003756"/>
    </source>
</evidence>
<dbReference type="Pfam" id="PF05192">
    <property type="entry name" value="MutS_III"/>
    <property type="match status" value="1"/>
</dbReference>
<dbReference type="InterPro" id="IPR007696">
    <property type="entry name" value="DNA_mismatch_repair_MutS_core"/>
</dbReference>
<dbReference type="FunFam" id="3.40.50.300:FF:000283">
    <property type="entry name" value="DNA mismatch repair protein MutS"/>
    <property type="match status" value="1"/>
</dbReference>
<evidence type="ECO:0000313" key="13">
    <source>
        <dbReference type="EMBL" id="MBB3061703.1"/>
    </source>
</evidence>
<comment type="caution">
    <text evidence="13">The sequence shown here is derived from an EMBL/GenBank/DDBJ whole genome shotgun (WGS) entry which is preliminary data.</text>
</comment>
<keyword evidence="5 9" id="KW-0067">ATP-binding</keyword>
<dbReference type="InterPro" id="IPR027417">
    <property type="entry name" value="P-loop_NTPase"/>
</dbReference>
<evidence type="ECO:0000256" key="5">
    <source>
        <dbReference type="ARBA" id="ARBA00022840"/>
    </source>
</evidence>
<dbReference type="HAMAP" id="MF_00096">
    <property type="entry name" value="MutS"/>
    <property type="match status" value="1"/>
</dbReference>
<evidence type="ECO:0000256" key="3">
    <source>
        <dbReference type="ARBA" id="ARBA00022741"/>
    </source>
</evidence>
<dbReference type="GO" id="GO:0003684">
    <property type="term" value="F:damaged DNA binding"/>
    <property type="evidence" value="ECO:0007669"/>
    <property type="project" value="UniProtKB-UniRule"/>
</dbReference>
<dbReference type="GO" id="GO:0005829">
    <property type="term" value="C:cytosol"/>
    <property type="evidence" value="ECO:0007669"/>
    <property type="project" value="TreeGrafter"/>
</dbReference>
<feature type="domain" description="DNA mismatch repair proteins mutS family" evidence="12">
    <location>
        <begin position="689"/>
        <end position="705"/>
    </location>
</feature>
<dbReference type="InterPro" id="IPR007861">
    <property type="entry name" value="DNA_mismatch_repair_MutS_clamp"/>
</dbReference>
<dbReference type="Gene3D" id="3.40.1170.10">
    <property type="entry name" value="DNA repair protein MutS, domain I"/>
    <property type="match status" value="1"/>
</dbReference>
<keyword evidence="4 9" id="KW-0227">DNA damage</keyword>
<dbReference type="Pfam" id="PF00488">
    <property type="entry name" value="MutS_V"/>
    <property type="match status" value="1"/>
</dbReference>
<name>A0A7W4WDH6_9GAMM</name>
<proteinExistence type="inferred from homology"/>
<dbReference type="Pfam" id="PF05190">
    <property type="entry name" value="MutS_IV"/>
    <property type="match status" value="1"/>
</dbReference>
<dbReference type="SUPFAM" id="SSF48334">
    <property type="entry name" value="DNA repair protein MutS, domain III"/>
    <property type="match status" value="1"/>
</dbReference>
<dbReference type="GO" id="GO:0005524">
    <property type="term" value="F:ATP binding"/>
    <property type="evidence" value="ECO:0007669"/>
    <property type="project" value="UniProtKB-UniRule"/>
</dbReference>
<dbReference type="PIRSF" id="PIRSF037677">
    <property type="entry name" value="DNA_mis_repair_Msh6"/>
    <property type="match status" value="1"/>
</dbReference>
<keyword evidence="7 9" id="KW-0234">DNA repair</keyword>
<feature type="binding site" evidence="9">
    <location>
        <begin position="615"/>
        <end position="622"/>
    </location>
    <ligand>
        <name>ATP</name>
        <dbReference type="ChEBI" id="CHEBI:30616"/>
    </ligand>
</feature>
<dbReference type="InterPro" id="IPR016151">
    <property type="entry name" value="DNA_mismatch_repair_MutS_N"/>
</dbReference>
<dbReference type="InterPro" id="IPR007695">
    <property type="entry name" value="DNA_mismatch_repair_MutS-lik_N"/>
</dbReference>
<evidence type="ECO:0000256" key="1">
    <source>
        <dbReference type="ARBA" id="ARBA00006271"/>
    </source>
</evidence>
<evidence type="ECO:0000256" key="9">
    <source>
        <dbReference type="HAMAP-Rule" id="MF_00096"/>
    </source>
</evidence>
<organism evidence="13 14">
    <name type="scientific">Microbulbifer rhizosphaerae</name>
    <dbReference type="NCBI Taxonomy" id="1562603"/>
    <lineage>
        <taxon>Bacteria</taxon>
        <taxon>Pseudomonadati</taxon>
        <taxon>Pseudomonadota</taxon>
        <taxon>Gammaproteobacteria</taxon>
        <taxon>Cellvibrionales</taxon>
        <taxon>Microbulbiferaceae</taxon>
        <taxon>Microbulbifer</taxon>
    </lineage>
</organism>
<dbReference type="GO" id="GO:0030983">
    <property type="term" value="F:mismatched DNA binding"/>
    <property type="evidence" value="ECO:0007669"/>
    <property type="project" value="InterPro"/>
</dbReference>
<dbReference type="SUPFAM" id="SSF53150">
    <property type="entry name" value="DNA repair protein MutS, domain II"/>
    <property type="match status" value="1"/>
</dbReference>
<dbReference type="FunFam" id="1.10.1420.10:FF:000002">
    <property type="entry name" value="DNA mismatch repair protein MutS"/>
    <property type="match status" value="1"/>
</dbReference>
<dbReference type="NCBIfam" id="NF003810">
    <property type="entry name" value="PRK05399.1"/>
    <property type="match status" value="1"/>
</dbReference>
<evidence type="ECO:0000256" key="6">
    <source>
        <dbReference type="ARBA" id="ARBA00023125"/>
    </source>
</evidence>
<dbReference type="SMART" id="SM00533">
    <property type="entry name" value="MUTSd"/>
    <property type="match status" value="1"/>
</dbReference>
<feature type="compositionally biased region" description="Basic and acidic residues" evidence="11">
    <location>
        <begin position="798"/>
        <end position="810"/>
    </location>
</feature>
<accession>A0A7W4WDH6</accession>
<evidence type="ECO:0000259" key="12">
    <source>
        <dbReference type="PROSITE" id="PS00486"/>
    </source>
</evidence>
<dbReference type="RefSeq" id="WP_246394964.1">
    <property type="nucleotide sequence ID" value="NZ_JACHWZ010000011.1"/>
</dbReference>
<evidence type="ECO:0000256" key="2">
    <source>
        <dbReference type="ARBA" id="ARBA00021982"/>
    </source>
</evidence>
<comment type="function">
    <text evidence="8 9">This protein is involved in the repair of mismatches in DNA. It is possible that it carries out the mismatch recognition step. This protein has a weak ATPase activity.</text>
</comment>
<dbReference type="Pfam" id="PF01624">
    <property type="entry name" value="MutS_I"/>
    <property type="match status" value="1"/>
</dbReference>
<dbReference type="InterPro" id="IPR005748">
    <property type="entry name" value="DNA_mismatch_repair_MutS"/>
</dbReference>
<gene>
    <name evidence="9" type="primary">mutS</name>
    <name evidence="13" type="ORF">FHS09_002543</name>
</gene>
<reference evidence="13 14" key="1">
    <citation type="submission" date="2020-08" db="EMBL/GenBank/DDBJ databases">
        <title>Genomic Encyclopedia of Type Strains, Phase III (KMG-III): the genomes of soil and plant-associated and newly described type strains.</title>
        <authorList>
            <person name="Whitman W."/>
        </authorList>
    </citation>
    <scope>NUCLEOTIDE SEQUENCE [LARGE SCALE GENOMIC DNA]</scope>
    <source>
        <strain evidence="13 14">CECT 8799</strain>
    </source>
</reference>
<feature type="region of interest" description="Disordered" evidence="11">
    <location>
        <begin position="798"/>
        <end position="833"/>
    </location>
</feature>
<sequence length="863" mass="94949">MPQTATIQHTPMMQQYLKIKAQHPQELVFYRMGDFYELFYDDAKRAAELLDVTLTARGKSGGDPIPMAGVPYHAVEGYLARLIKAGVSVAICEQIGDPATSKGPVERKVVRIVTPGTVTDEALLNERRDNLLAAVAQLADKFGLALLDLATGRFAVQEVDSLETLAEQVQRHGPAELLAAEGLALPAEIEKRPGLRRRAPWEFEQETALRLLNQQFGTLNLEAFGCSQLHAALSAAGCLLQYARDTQRTELPHIRSLQTESSDDTVALDGASRRNLEIDLNLGGGDENTLLSVFDSCKTAMGSRLLRRWLNNPLRRLQTLQNRQGAIAALIDDYRFEPLREALKPVGDMERILGRLALRSARPRDLARLGLSLAQFPEIQRQLAETDAPLLAELAREIGEWPETVELLDHALVENPPVVIRDGGVIADGYDSELDELRSISENAGDYLVQLEIREKERTGIPTLKVGYNRVHGYFIEISRGQSDKAPVDYIRRQTLKNAERFITPELKEFEDKALSAKSRALAREKALYEELITQLNQSLAELQGAAAAVSQLDVLACLAERADNLRLCRPELRVEPGLAIAAGRHPVVEQVLDEPFVANDIELRDDRRMLVITGPNMGGKSTYMRQTALIALLAHIGSYVPADSARIGLLDRIFTRIGSADDLAGGRSTFMVEMTETANILRNASEHSLVLMDEIGRGTSTYDGLSLAWACAHYLADQVRAFTLFATHYFELTALPEQCPEAANIHLDATEHGDGIVFLHRIQEGPASKSYGLQVAKLAGIPGDVLVEAKHRLEALENGTRETASESRGKVPQPAPAPGSPQQVDLFGAPTHPAVEALEGLDPDDLTPRQALEKLYALRKLL</sequence>
<dbReference type="NCBIfam" id="TIGR01070">
    <property type="entry name" value="mutS1"/>
    <property type="match status" value="1"/>
</dbReference>
<dbReference type="PANTHER" id="PTHR11361:SF34">
    <property type="entry name" value="DNA MISMATCH REPAIR PROTEIN MSH1, MITOCHONDRIAL"/>
    <property type="match status" value="1"/>
</dbReference>
<keyword evidence="6 9" id="KW-0238">DNA-binding</keyword>
<dbReference type="InterPro" id="IPR045076">
    <property type="entry name" value="MutS"/>
</dbReference>
<dbReference type="InterPro" id="IPR017261">
    <property type="entry name" value="DNA_mismatch_repair_MutS/MSH"/>
</dbReference>
<dbReference type="InterPro" id="IPR036187">
    <property type="entry name" value="DNA_mismatch_repair_MutS_sf"/>
</dbReference>
<dbReference type="Pfam" id="PF05188">
    <property type="entry name" value="MutS_II"/>
    <property type="match status" value="1"/>
</dbReference>
<dbReference type="Gene3D" id="1.10.1420.10">
    <property type="match status" value="2"/>
</dbReference>